<evidence type="ECO:0000256" key="5">
    <source>
        <dbReference type="ARBA" id="ARBA00022490"/>
    </source>
</evidence>
<feature type="domain" description="PPIase cyclophilin-type" evidence="9">
    <location>
        <begin position="4"/>
        <end position="176"/>
    </location>
</feature>
<dbReference type="PROSITE" id="PS50072">
    <property type="entry name" value="CSA_PPIASE_2"/>
    <property type="match status" value="1"/>
</dbReference>
<dbReference type="GO" id="GO:0005737">
    <property type="term" value="C:cytoplasm"/>
    <property type="evidence" value="ECO:0007669"/>
    <property type="project" value="UniProtKB-SubCell"/>
</dbReference>
<dbReference type="InterPro" id="IPR024936">
    <property type="entry name" value="Cyclophilin-type_PPIase"/>
</dbReference>
<dbReference type="EMBL" id="JACGXP010000001">
    <property type="protein sequence ID" value="MBA8989302.1"/>
    <property type="molecule type" value="Genomic_DNA"/>
</dbReference>
<keyword evidence="12" id="KW-1185">Reference proteome</keyword>
<evidence type="ECO:0000256" key="3">
    <source>
        <dbReference type="ARBA" id="ARBA00004496"/>
    </source>
</evidence>
<keyword evidence="6 8" id="KW-0697">Rotamase</keyword>
<dbReference type="Proteomes" id="UP000590225">
    <property type="component" value="Unassembled WGS sequence"/>
</dbReference>
<dbReference type="GO" id="GO:0006457">
    <property type="term" value="P:protein folding"/>
    <property type="evidence" value="ECO:0007669"/>
    <property type="project" value="InterPro"/>
</dbReference>
<dbReference type="Proteomes" id="UP000573001">
    <property type="component" value="Unassembled WGS sequence"/>
</dbReference>
<evidence type="ECO:0000256" key="2">
    <source>
        <dbReference type="ARBA" id="ARBA00002388"/>
    </source>
</evidence>
<reference evidence="10 13" key="2">
    <citation type="submission" date="2020-07" db="EMBL/GenBank/DDBJ databases">
        <title>Above-ground endophytic microbial communities from plants in different locations in the United States.</title>
        <authorList>
            <person name="Frank C."/>
        </authorList>
    </citation>
    <scope>NUCLEOTIDE SEQUENCE [LARGE SCALE GENOMIC DNA]</scope>
    <source>
        <strain evidence="10 13">WPL5_2</strain>
    </source>
</reference>
<comment type="similarity">
    <text evidence="4 8">Belongs to the cyclophilin-type PPIase family.</text>
</comment>
<dbReference type="FunFam" id="2.40.100.10:FF:000028">
    <property type="entry name" value="Peptidyl-prolyl cis-trans isomerase"/>
    <property type="match status" value="1"/>
</dbReference>
<dbReference type="GO" id="GO:0003755">
    <property type="term" value="F:peptidyl-prolyl cis-trans isomerase activity"/>
    <property type="evidence" value="ECO:0007669"/>
    <property type="project" value="UniProtKB-UniRule"/>
</dbReference>
<evidence type="ECO:0000256" key="4">
    <source>
        <dbReference type="ARBA" id="ARBA00007365"/>
    </source>
</evidence>
<protein>
    <recommendedName>
        <fullName evidence="8">Peptidyl-prolyl cis-trans isomerase</fullName>
        <shortName evidence="8">PPIase</shortName>
        <ecNumber evidence="8">5.2.1.8</ecNumber>
    </recommendedName>
</protein>
<sequence length="179" mass="19371">MSLHTAVATIHTNKGDIRVNLFGNHAPKTVKNFVDLATGKQEWTHPGTGKVSTDKLYDGVIFHRIIKDFMIQGGDPLGQGIGGPGYRFDDEISPELTFQNPYIFAMANAGIQGGRGTNGSQFFITTVATPWLQGKHTIFGEVADDESRAVVDAIEGVATDGRDKPLEDVVIQSIDVEDV</sequence>
<dbReference type="RefSeq" id="WP_175352974.1">
    <property type="nucleotide sequence ID" value="NZ_BAAAWQ010000001.1"/>
</dbReference>
<dbReference type="InterPro" id="IPR020892">
    <property type="entry name" value="Cyclophilin-type_PPIase_CS"/>
</dbReference>
<evidence type="ECO:0000256" key="8">
    <source>
        <dbReference type="RuleBase" id="RU363019"/>
    </source>
</evidence>
<name>A0AAW3T352_9MICO</name>
<evidence type="ECO:0000313" key="10">
    <source>
        <dbReference type="EMBL" id="MBA8989302.1"/>
    </source>
</evidence>
<dbReference type="SUPFAM" id="SSF50891">
    <property type="entry name" value="Cyclophilin-like"/>
    <property type="match status" value="1"/>
</dbReference>
<dbReference type="AlphaFoldDB" id="A0AAW3T352"/>
<comment type="caution">
    <text evidence="10">The sequence shown here is derived from an EMBL/GenBank/DDBJ whole genome shotgun (WGS) entry which is preliminary data.</text>
</comment>
<dbReference type="Gene3D" id="2.40.100.10">
    <property type="entry name" value="Cyclophilin-like"/>
    <property type="match status" value="1"/>
</dbReference>
<dbReference type="PANTHER" id="PTHR45625">
    <property type="entry name" value="PEPTIDYL-PROLYL CIS-TRANS ISOMERASE-RELATED"/>
    <property type="match status" value="1"/>
</dbReference>
<dbReference type="EMBL" id="JABMCE010000086">
    <property type="protein sequence ID" value="NUU15526.1"/>
    <property type="molecule type" value="Genomic_DNA"/>
</dbReference>
<comment type="catalytic activity">
    <reaction evidence="1 8">
        <text>[protein]-peptidylproline (omega=180) = [protein]-peptidylproline (omega=0)</text>
        <dbReference type="Rhea" id="RHEA:16237"/>
        <dbReference type="Rhea" id="RHEA-COMP:10747"/>
        <dbReference type="Rhea" id="RHEA-COMP:10748"/>
        <dbReference type="ChEBI" id="CHEBI:83833"/>
        <dbReference type="ChEBI" id="CHEBI:83834"/>
        <dbReference type="EC" id="5.2.1.8"/>
    </reaction>
</comment>
<evidence type="ECO:0000256" key="1">
    <source>
        <dbReference type="ARBA" id="ARBA00000971"/>
    </source>
</evidence>
<evidence type="ECO:0000313" key="12">
    <source>
        <dbReference type="Proteomes" id="UP000573001"/>
    </source>
</evidence>
<keyword evidence="5" id="KW-0963">Cytoplasm</keyword>
<evidence type="ECO:0000313" key="11">
    <source>
        <dbReference type="EMBL" id="NUU15526.1"/>
    </source>
</evidence>
<keyword evidence="7 8" id="KW-0413">Isomerase</keyword>
<dbReference type="EC" id="5.2.1.8" evidence="8"/>
<dbReference type="Pfam" id="PF00160">
    <property type="entry name" value="Pro_isomerase"/>
    <property type="match status" value="1"/>
</dbReference>
<dbReference type="InterPro" id="IPR044666">
    <property type="entry name" value="Cyclophilin_A-like"/>
</dbReference>
<evidence type="ECO:0000256" key="7">
    <source>
        <dbReference type="ARBA" id="ARBA00023235"/>
    </source>
</evidence>
<reference evidence="11 12" key="1">
    <citation type="submission" date="2020-05" db="EMBL/GenBank/DDBJ databases">
        <title>Genome Sequencing of Type Strains.</title>
        <authorList>
            <person name="Lemaire J.F."/>
            <person name="Inderbitzin P."/>
            <person name="Gregorio O.A."/>
            <person name="Collins S.B."/>
            <person name="Wespe N."/>
            <person name="Knight-Connoni V."/>
        </authorList>
    </citation>
    <scope>NUCLEOTIDE SEQUENCE [LARGE SCALE GENOMIC DNA]</scope>
    <source>
        <strain evidence="11 12">ATCC 19096</strain>
    </source>
</reference>
<dbReference type="InterPro" id="IPR029000">
    <property type="entry name" value="Cyclophilin-like_dom_sf"/>
</dbReference>
<dbReference type="PANTHER" id="PTHR45625:SF4">
    <property type="entry name" value="PEPTIDYLPROLYL ISOMERASE DOMAIN AND WD REPEAT-CONTAINING PROTEIN 1"/>
    <property type="match status" value="1"/>
</dbReference>
<organism evidence="10 13">
    <name type="scientific">Curtobacterium pusillum</name>
    <dbReference type="NCBI Taxonomy" id="69373"/>
    <lineage>
        <taxon>Bacteria</taxon>
        <taxon>Bacillati</taxon>
        <taxon>Actinomycetota</taxon>
        <taxon>Actinomycetes</taxon>
        <taxon>Micrococcales</taxon>
        <taxon>Microbacteriaceae</taxon>
        <taxon>Curtobacterium</taxon>
    </lineage>
</organism>
<comment type="function">
    <text evidence="2 8">PPIases accelerate the folding of proteins. It catalyzes the cis-trans isomerization of proline imidic peptide bonds in oligopeptides.</text>
</comment>
<accession>A0AAW3T352</accession>
<proteinExistence type="inferred from homology"/>
<dbReference type="InterPro" id="IPR002130">
    <property type="entry name" value="Cyclophilin-type_PPIase_dom"/>
</dbReference>
<evidence type="ECO:0000256" key="6">
    <source>
        <dbReference type="ARBA" id="ARBA00023110"/>
    </source>
</evidence>
<evidence type="ECO:0000259" key="9">
    <source>
        <dbReference type="PROSITE" id="PS50072"/>
    </source>
</evidence>
<comment type="subcellular location">
    <subcellularLocation>
        <location evidence="3">Cytoplasm</location>
    </subcellularLocation>
</comment>
<dbReference type="PIRSF" id="PIRSF001467">
    <property type="entry name" value="Peptidylpro_ismrse"/>
    <property type="match status" value="1"/>
</dbReference>
<dbReference type="PRINTS" id="PR00153">
    <property type="entry name" value="CSAPPISMRASE"/>
</dbReference>
<gene>
    <name evidence="10" type="ORF">FHW23_000534</name>
    <name evidence="11" type="ORF">HP507_16985</name>
</gene>
<dbReference type="PROSITE" id="PS00170">
    <property type="entry name" value="CSA_PPIASE_1"/>
    <property type="match status" value="1"/>
</dbReference>
<evidence type="ECO:0000313" key="13">
    <source>
        <dbReference type="Proteomes" id="UP000590225"/>
    </source>
</evidence>